<organism evidence="8">
    <name type="scientific">Flexilinea flocculi</name>
    <dbReference type="NCBI Taxonomy" id="1678840"/>
    <lineage>
        <taxon>Bacteria</taxon>
        <taxon>Bacillati</taxon>
        <taxon>Chloroflexota</taxon>
        <taxon>Anaerolineae</taxon>
        <taxon>Anaerolineales</taxon>
        <taxon>Anaerolineaceae</taxon>
        <taxon>Flexilinea</taxon>
    </lineage>
</organism>
<dbReference type="SUPFAM" id="SSF116842">
    <property type="entry name" value="XseB-like"/>
    <property type="match status" value="1"/>
</dbReference>
<dbReference type="Pfam" id="PF02609">
    <property type="entry name" value="Exonuc_VII_S"/>
    <property type="match status" value="1"/>
</dbReference>
<dbReference type="PIRSF" id="PIRSF006488">
    <property type="entry name" value="Exonuc_VII_S"/>
    <property type="match status" value="1"/>
</dbReference>
<dbReference type="InterPro" id="IPR037004">
    <property type="entry name" value="Exonuc_VII_ssu_sf"/>
</dbReference>
<dbReference type="RefSeq" id="WP_062278988.1">
    <property type="nucleotide sequence ID" value="NZ_DF968180.1"/>
</dbReference>
<evidence type="ECO:0000256" key="5">
    <source>
        <dbReference type="ARBA" id="ARBA00022839"/>
    </source>
</evidence>
<dbReference type="Proteomes" id="UP000053370">
    <property type="component" value="Unassembled WGS sequence"/>
</dbReference>
<comment type="subcellular location">
    <subcellularLocation>
        <location evidence="6">Cytoplasm</location>
    </subcellularLocation>
</comment>
<comment type="catalytic activity">
    <reaction evidence="6">
        <text>Exonucleolytic cleavage in either 5'- to 3'- or 3'- to 5'-direction to yield nucleoside 5'-phosphates.</text>
        <dbReference type="EC" id="3.1.11.6"/>
    </reaction>
</comment>
<dbReference type="EMBL" id="DF968180">
    <property type="protein sequence ID" value="GAP39755.1"/>
    <property type="molecule type" value="Genomic_DNA"/>
</dbReference>
<dbReference type="GO" id="GO:0005829">
    <property type="term" value="C:cytosol"/>
    <property type="evidence" value="ECO:0007669"/>
    <property type="project" value="TreeGrafter"/>
</dbReference>
<keyword evidence="7" id="KW-0175">Coiled coil</keyword>
<comment type="subunit">
    <text evidence="6">Heterooligomer composed of large and small subunits.</text>
</comment>
<dbReference type="GO" id="GO:0009318">
    <property type="term" value="C:exodeoxyribonuclease VII complex"/>
    <property type="evidence" value="ECO:0007669"/>
    <property type="project" value="UniProtKB-UniRule"/>
</dbReference>
<name>A0A0K8PC83_9CHLR</name>
<dbReference type="GO" id="GO:0008855">
    <property type="term" value="F:exodeoxyribonuclease VII activity"/>
    <property type="evidence" value="ECO:0007669"/>
    <property type="project" value="UniProtKB-UniRule"/>
</dbReference>
<keyword evidence="9" id="KW-1185">Reference proteome</keyword>
<comment type="function">
    <text evidence="6">Bidirectionally degrades single-stranded DNA into large acid-insoluble oligonucleotides, which are then degraded further into small acid-soluble oligonucleotides.</text>
</comment>
<evidence type="ECO:0000256" key="4">
    <source>
        <dbReference type="ARBA" id="ARBA00022801"/>
    </source>
</evidence>
<dbReference type="STRING" id="1678840.ATC1_12290"/>
<sequence length="74" mass="8555">MTKKEDDIISFEEAFSKLQKIVEKLENETVNLEQALTLFKEGRDLLKICDQHLNTAENKIRTIDEMNQDQGNAS</sequence>
<evidence type="ECO:0000256" key="2">
    <source>
        <dbReference type="ARBA" id="ARBA00022490"/>
    </source>
</evidence>
<evidence type="ECO:0000313" key="8">
    <source>
        <dbReference type="EMBL" id="GAP39755.1"/>
    </source>
</evidence>
<dbReference type="HAMAP" id="MF_00337">
    <property type="entry name" value="Exonuc_7_S"/>
    <property type="match status" value="1"/>
</dbReference>
<dbReference type="EC" id="3.1.11.6" evidence="6"/>
<accession>A0A0K8PC83</accession>
<evidence type="ECO:0000313" key="9">
    <source>
        <dbReference type="Proteomes" id="UP000053370"/>
    </source>
</evidence>
<gene>
    <name evidence="6" type="primary">xseB</name>
    <name evidence="8" type="ORF">ATC1_12290</name>
</gene>
<reference evidence="8" key="1">
    <citation type="journal article" date="2015" name="Genome Announc.">
        <title>Draft Genome Sequence of Anaerolineae Strain TC1, a Novel Isolate from a Methanogenic Wastewater Treatment System.</title>
        <authorList>
            <person name="Matsuura N."/>
            <person name="Tourlousse D.M."/>
            <person name="Sun L."/>
            <person name="Toyonaga M."/>
            <person name="Kuroda K."/>
            <person name="Ohashi A."/>
            <person name="Cruz R."/>
            <person name="Yamaguchi T."/>
            <person name="Sekiguchi Y."/>
        </authorList>
    </citation>
    <scope>NUCLEOTIDE SEQUENCE [LARGE SCALE GENOMIC DNA]</scope>
    <source>
        <strain evidence="8">TC1</strain>
    </source>
</reference>
<dbReference type="PANTHER" id="PTHR34137:SF1">
    <property type="entry name" value="EXODEOXYRIBONUCLEASE 7 SMALL SUBUNIT"/>
    <property type="match status" value="1"/>
</dbReference>
<dbReference type="NCBIfam" id="TIGR01280">
    <property type="entry name" value="xseB"/>
    <property type="match status" value="1"/>
</dbReference>
<comment type="similarity">
    <text evidence="1 6">Belongs to the XseB family.</text>
</comment>
<keyword evidence="3 6" id="KW-0540">Nuclease</keyword>
<dbReference type="OrthoDB" id="199022at2"/>
<evidence type="ECO:0000256" key="1">
    <source>
        <dbReference type="ARBA" id="ARBA00009998"/>
    </source>
</evidence>
<dbReference type="GO" id="GO:0006308">
    <property type="term" value="P:DNA catabolic process"/>
    <property type="evidence" value="ECO:0007669"/>
    <property type="project" value="UniProtKB-UniRule"/>
</dbReference>
<dbReference type="AlphaFoldDB" id="A0A0K8PC83"/>
<proteinExistence type="inferred from homology"/>
<dbReference type="InterPro" id="IPR003761">
    <property type="entry name" value="Exonuc_VII_S"/>
</dbReference>
<evidence type="ECO:0000256" key="6">
    <source>
        <dbReference type="HAMAP-Rule" id="MF_00337"/>
    </source>
</evidence>
<feature type="coiled-coil region" evidence="7">
    <location>
        <begin position="8"/>
        <end position="42"/>
    </location>
</feature>
<keyword evidence="5 6" id="KW-0269">Exonuclease</keyword>
<protein>
    <recommendedName>
        <fullName evidence="6">Exodeoxyribonuclease 7 small subunit</fullName>
        <ecNumber evidence="6">3.1.11.6</ecNumber>
    </recommendedName>
    <alternativeName>
        <fullName evidence="6">Exodeoxyribonuclease VII small subunit</fullName>
        <shortName evidence="6">Exonuclease VII small subunit</shortName>
    </alternativeName>
</protein>
<dbReference type="Gene3D" id="1.10.287.1040">
    <property type="entry name" value="Exonuclease VII, small subunit"/>
    <property type="match status" value="1"/>
</dbReference>
<evidence type="ECO:0000256" key="3">
    <source>
        <dbReference type="ARBA" id="ARBA00022722"/>
    </source>
</evidence>
<keyword evidence="4 6" id="KW-0378">Hydrolase</keyword>
<keyword evidence="2 6" id="KW-0963">Cytoplasm</keyword>
<evidence type="ECO:0000256" key="7">
    <source>
        <dbReference type="SAM" id="Coils"/>
    </source>
</evidence>
<dbReference type="PANTHER" id="PTHR34137">
    <property type="entry name" value="EXODEOXYRIBONUCLEASE 7 SMALL SUBUNIT"/>
    <property type="match status" value="1"/>
</dbReference>